<dbReference type="Gene3D" id="3.40.50.1820">
    <property type="entry name" value="alpha/beta hydrolase"/>
    <property type="match status" value="1"/>
</dbReference>
<evidence type="ECO:0000313" key="4">
    <source>
        <dbReference type="EMBL" id="CBH40462.1"/>
    </source>
</evidence>
<dbReference type="Pfam" id="PF12146">
    <property type="entry name" value="Hydrolase_4"/>
    <property type="match status" value="1"/>
</dbReference>
<dbReference type="AlphaFoldDB" id="D3VPR7"/>
<dbReference type="EMBL" id="FP671138">
    <property type="protein sequence ID" value="CBH40462.1"/>
    <property type="molecule type" value="Genomic_DNA"/>
</dbReference>
<dbReference type="RefSeq" id="WP_013021879.1">
    <property type="nucleotide sequence ID" value="NC_013948.1"/>
</dbReference>
<dbReference type="eggNOG" id="COG2267">
    <property type="taxonomic scope" value="Bacteria"/>
</dbReference>
<accession>D3VPR7</accession>
<evidence type="ECO:0000256" key="2">
    <source>
        <dbReference type="ARBA" id="ARBA00022487"/>
    </source>
</evidence>
<dbReference type="SUPFAM" id="SSF53474">
    <property type="entry name" value="alpha/beta-Hydrolases"/>
    <property type="match status" value="1"/>
</dbReference>
<dbReference type="KEGG" id="mal:MAGa2460"/>
<gene>
    <name evidence="4" type="primary">lip</name>
    <name evidence="4" type="ordered locus">MAGa2460</name>
</gene>
<sequence length="263" mass="30415">MEKVIYDYEYVFKDNGNKDGAIIYCHGHNSKPEIFEMFQNYWTKTNYYAIQFPGNNLVKPVKDHKLNVNQFAQLLVDFITNNGLKNVTLIGHSMGGGTISLAYKLRPDLISKLIYIAPINKTTSLSKGKYRRNFAPSTLSEYHDFLRPLYYDFDKLIANPEFSEEVKKAFDPERFSNEYIKELTMSMDSSLYDQIESALDSIKVPTLLILGEEDGVIDSESCLEYFKEHVKNLESIIVPKSAHIIYLENWPVFIEAVEKFLNK</sequence>
<feature type="domain" description="Serine aminopeptidase S33" evidence="3">
    <location>
        <begin position="18"/>
        <end position="248"/>
    </location>
</feature>
<dbReference type="PANTHER" id="PTHR43798">
    <property type="entry name" value="MONOACYLGLYCEROL LIPASE"/>
    <property type="match status" value="1"/>
</dbReference>
<dbReference type="GO" id="GO:0052689">
    <property type="term" value="F:carboxylic ester hydrolase activity"/>
    <property type="evidence" value="ECO:0007669"/>
    <property type="project" value="UniProtKB-KW"/>
</dbReference>
<dbReference type="Proteomes" id="UP000006902">
    <property type="component" value="Chromosome"/>
</dbReference>
<organism evidence="4 5">
    <name type="scientific">Mycoplasmopsis agalactiae</name>
    <name type="common">Mycoplasma agalactiae</name>
    <dbReference type="NCBI Taxonomy" id="2110"/>
    <lineage>
        <taxon>Bacteria</taxon>
        <taxon>Bacillati</taxon>
        <taxon>Mycoplasmatota</taxon>
        <taxon>Mycoplasmoidales</taxon>
        <taxon>Metamycoplasmataceae</taxon>
        <taxon>Mycoplasmopsis</taxon>
    </lineage>
</organism>
<name>D3VPR7_MYCAA</name>
<keyword evidence="2" id="KW-0378">Hydrolase</keyword>
<dbReference type="InterPro" id="IPR050266">
    <property type="entry name" value="AB_hydrolase_sf"/>
</dbReference>
<keyword evidence="2" id="KW-0719">Serine esterase</keyword>
<dbReference type="InterPro" id="IPR029058">
    <property type="entry name" value="AB_hydrolase_fold"/>
</dbReference>
<proteinExistence type="inferred from homology"/>
<dbReference type="PANTHER" id="PTHR43798:SF33">
    <property type="entry name" value="HYDROLASE, PUTATIVE (AFU_ORTHOLOGUE AFUA_2G14860)-RELATED"/>
    <property type="match status" value="1"/>
</dbReference>
<dbReference type="OrthoDB" id="403987at2"/>
<comment type="similarity">
    <text evidence="1">Belongs to the lipase/esterase LIP3/BchO family.</text>
</comment>
<reference evidence="5" key="1">
    <citation type="journal article" date="2010" name="BMC Genomics">
        <title>Comparative genomic and proteomic analyses of two Mycoplasma agalactiae strains: clues to the macro- and micro-events that are shaping mycoplasma diversity.</title>
        <authorList>
            <person name="Nouvel L.X."/>
            <person name="Sirand-Pugnet P."/>
            <person name="Marenda M.S."/>
            <person name="Sagne E."/>
            <person name="Barbe V."/>
            <person name="Mangenot S."/>
            <person name="Schenowitz C."/>
            <person name="Jacob D."/>
            <person name="Barre A."/>
            <person name="Claverol S."/>
            <person name="Blanchard A."/>
            <person name="Citti C."/>
        </authorList>
    </citation>
    <scope>NUCLEOTIDE SEQUENCE [LARGE SCALE GENOMIC DNA]</scope>
    <source>
        <strain evidence="5">5632</strain>
    </source>
</reference>
<evidence type="ECO:0000259" key="3">
    <source>
        <dbReference type="Pfam" id="PF12146"/>
    </source>
</evidence>
<protein>
    <submittedName>
        <fullName evidence="4">Esterase/lipase</fullName>
    </submittedName>
</protein>
<dbReference type="InterPro" id="IPR022742">
    <property type="entry name" value="Hydrolase_4"/>
</dbReference>
<dbReference type="GO" id="GO:0016020">
    <property type="term" value="C:membrane"/>
    <property type="evidence" value="ECO:0007669"/>
    <property type="project" value="TreeGrafter"/>
</dbReference>
<dbReference type="ESTHER" id="mycap-a5iy19">
    <property type="family name" value="6_AlphaBeta_hydrolase"/>
</dbReference>
<evidence type="ECO:0000313" key="5">
    <source>
        <dbReference type="Proteomes" id="UP000006902"/>
    </source>
</evidence>
<evidence type="ECO:0000256" key="1">
    <source>
        <dbReference type="ARBA" id="ARBA00006989"/>
    </source>
</evidence>